<accession>A0A505DBT8</accession>
<feature type="transmembrane region" description="Helical" evidence="2">
    <location>
        <begin position="55"/>
        <end position="82"/>
    </location>
</feature>
<evidence type="ECO:0000256" key="2">
    <source>
        <dbReference type="SAM" id="Phobius"/>
    </source>
</evidence>
<keyword evidence="2" id="KW-0472">Membrane</keyword>
<dbReference type="OrthoDB" id="4282511at2"/>
<feature type="compositionally biased region" description="Polar residues" evidence="1">
    <location>
        <begin position="232"/>
        <end position="272"/>
    </location>
</feature>
<reference evidence="3 4" key="1">
    <citation type="submission" date="2019-06" db="EMBL/GenBank/DDBJ databases">
        <title>Streptomyces sporangiiformans sp. nov., a novel actinomycete isolated from soil in Mount Song.</title>
        <authorList>
            <person name="Han L."/>
        </authorList>
    </citation>
    <scope>NUCLEOTIDE SEQUENCE [LARGE SCALE GENOMIC DNA]</scope>
    <source>
        <strain evidence="3 4">NEAU-SSA 1</strain>
    </source>
</reference>
<dbReference type="EMBL" id="VCHX02000146">
    <property type="protein sequence ID" value="TPQ20130.1"/>
    <property type="molecule type" value="Genomic_DNA"/>
</dbReference>
<evidence type="ECO:0000313" key="3">
    <source>
        <dbReference type="EMBL" id="TPQ20130.1"/>
    </source>
</evidence>
<organism evidence="3 4">
    <name type="scientific">Streptomyces sporangiiformans</name>
    <dbReference type="NCBI Taxonomy" id="2315329"/>
    <lineage>
        <taxon>Bacteria</taxon>
        <taxon>Bacillati</taxon>
        <taxon>Actinomycetota</taxon>
        <taxon>Actinomycetes</taxon>
        <taxon>Kitasatosporales</taxon>
        <taxon>Streptomycetaceae</taxon>
        <taxon>Streptomyces</taxon>
    </lineage>
</organism>
<gene>
    <name evidence="3" type="ORF">FGD71_022220</name>
</gene>
<keyword evidence="2" id="KW-0812">Transmembrane</keyword>
<dbReference type="Proteomes" id="UP000317378">
    <property type="component" value="Unassembled WGS sequence"/>
</dbReference>
<feature type="region of interest" description="Disordered" evidence="1">
    <location>
        <begin position="196"/>
        <end position="272"/>
    </location>
</feature>
<feature type="compositionally biased region" description="Basic and acidic residues" evidence="1">
    <location>
        <begin position="196"/>
        <end position="212"/>
    </location>
</feature>
<feature type="region of interest" description="Disordered" evidence="1">
    <location>
        <begin position="364"/>
        <end position="423"/>
    </location>
</feature>
<name>A0A505DBT8_9ACTN</name>
<comment type="caution">
    <text evidence="3">The sequence shown here is derived from an EMBL/GenBank/DDBJ whole genome shotgun (WGS) entry which is preliminary data.</text>
</comment>
<sequence length="423" mass="44717">MLVGGDTVREFLNFGAGVLSLVSLSASVIWGLVASDQIFLKARQRLLAQAVHRSTAVASLLFLLLHITVKLALGHVGALALIPFGLGVSGQEALIGIGAAAALMMIITGLTGALRSAFASPVQVAARWRAVHMLAYPAWCAALIHGLFAGREAKPIFVILYGLSLVAVMAALALRASPQPFRRNVARRILGMLETDNSRPLREEPPARRAMADSRLPGSGSRSGFQEPFVPQQRTSSPLYDTGQRSALTDTGQRSALTDTGQRSALTDTGASALTDTGGFAAAYRAVSNTPRGADPMQPRQAQNGQLPFEMQPTESLPRVDDNTAARWPTPSPTLYEAPPRPAETPTTYNPAYDTNAGGMSYGTPTNPPYGSSDLYDTGETIDPLGTYYTNDPYDSGPATETLPGAYEAPSSGEPWNAPSGGF</sequence>
<dbReference type="AlphaFoldDB" id="A0A505DBT8"/>
<keyword evidence="4" id="KW-1185">Reference proteome</keyword>
<feature type="transmembrane region" description="Helical" evidence="2">
    <location>
        <begin position="12"/>
        <end position="34"/>
    </location>
</feature>
<feature type="transmembrane region" description="Helical" evidence="2">
    <location>
        <begin position="130"/>
        <end position="150"/>
    </location>
</feature>
<keyword evidence="2" id="KW-1133">Transmembrane helix</keyword>
<feature type="transmembrane region" description="Helical" evidence="2">
    <location>
        <begin position="94"/>
        <end position="118"/>
    </location>
</feature>
<evidence type="ECO:0000313" key="4">
    <source>
        <dbReference type="Proteomes" id="UP000317378"/>
    </source>
</evidence>
<proteinExistence type="predicted"/>
<feature type="region of interest" description="Disordered" evidence="1">
    <location>
        <begin position="315"/>
        <end position="344"/>
    </location>
</feature>
<evidence type="ECO:0000256" key="1">
    <source>
        <dbReference type="SAM" id="MobiDB-lite"/>
    </source>
</evidence>
<protein>
    <submittedName>
        <fullName evidence="3">Cytochrome b/b6 domain-containing protein</fullName>
    </submittedName>
</protein>
<feature type="transmembrane region" description="Helical" evidence="2">
    <location>
        <begin position="156"/>
        <end position="174"/>
    </location>
</feature>